<sequence>MFAERASGFQWSEDVKVDVLGHHLTGMAERYYNQQVEGWFEEQPTLEHAMQRLLHTFATKITPAQSMKIFTAPTSSKRIWTEHYLYLVAVSEACGCADNLVQDNIGHYADPSMRVSMLARLNLTRIDYLRQAKELAHFAQSTEIELRGKNIGKDVVNTVKNGRRAYPKPRTHNR</sequence>
<gene>
    <name evidence="1" type="ORF">PM001_LOCUS3493</name>
</gene>
<organism evidence="1 2">
    <name type="scientific">Peronospora matthiolae</name>
    <dbReference type="NCBI Taxonomy" id="2874970"/>
    <lineage>
        <taxon>Eukaryota</taxon>
        <taxon>Sar</taxon>
        <taxon>Stramenopiles</taxon>
        <taxon>Oomycota</taxon>
        <taxon>Peronosporomycetes</taxon>
        <taxon>Peronosporales</taxon>
        <taxon>Peronosporaceae</taxon>
        <taxon>Peronospora</taxon>
    </lineage>
</organism>
<proteinExistence type="predicted"/>
<accession>A0AAV1TB24</accession>
<dbReference type="Proteomes" id="UP001162060">
    <property type="component" value="Unassembled WGS sequence"/>
</dbReference>
<dbReference type="EMBL" id="CAKLBY020000031">
    <property type="protein sequence ID" value="CAK7907222.1"/>
    <property type="molecule type" value="Genomic_DNA"/>
</dbReference>
<reference evidence="1" key="1">
    <citation type="submission" date="2024-01" db="EMBL/GenBank/DDBJ databases">
        <authorList>
            <person name="Webb A."/>
        </authorList>
    </citation>
    <scope>NUCLEOTIDE SEQUENCE</scope>
    <source>
        <strain evidence="1">Pm1</strain>
    </source>
</reference>
<protein>
    <submittedName>
        <fullName evidence="1">Uncharacterized protein</fullName>
    </submittedName>
</protein>
<dbReference type="AlphaFoldDB" id="A0AAV1TB24"/>
<evidence type="ECO:0000313" key="1">
    <source>
        <dbReference type="EMBL" id="CAK7907222.1"/>
    </source>
</evidence>
<name>A0AAV1TB24_9STRA</name>
<comment type="caution">
    <text evidence="1">The sequence shown here is derived from an EMBL/GenBank/DDBJ whole genome shotgun (WGS) entry which is preliminary data.</text>
</comment>
<evidence type="ECO:0000313" key="2">
    <source>
        <dbReference type="Proteomes" id="UP001162060"/>
    </source>
</evidence>